<dbReference type="EC" id="2.5.1.18" evidence="2"/>
<name>A0A061ANS8_CYBFA</name>
<dbReference type="PANTHER" id="PTHR44051">
    <property type="entry name" value="GLUTATHIONE S-TRANSFERASE-RELATED"/>
    <property type="match status" value="1"/>
</dbReference>
<evidence type="ECO:0000313" key="9">
    <source>
        <dbReference type="Proteomes" id="UP000189513"/>
    </source>
</evidence>
<dbReference type="InterPro" id="IPR036282">
    <property type="entry name" value="Glutathione-S-Trfase_C_sf"/>
</dbReference>
<dbReference type="FunFam" id="3.40.30.10:FF:000156">
    <property type="entry name" value="Glutathione S-transferase 1"/>
    <property type="match status" value="1"/>
</dbReference>
<evidence type="ECO:0000313" key="7">
    <source>
        <dbReference type="EMBL" id="CDR39272.1"/>
    </source>
</evidence>
<evidence type="ECO:0000259" key="5">
    <source>
        <dbReference type="PROSITE" id="PS50404"/>
    </source>
</evidence>
<dbReference type="VEuPathDB" id="FungiDB:BON22_4550"/>
<dbReference type="STRING" id="36022.A0A061ANS8"/>
<dbReference type="PROSITE" id="PS50404">
    <property type="entry name" value="GST_NTER"/>
    <property type="match status" value="1"/>
</dbReference>
<evidence type="ECO:0000256" key="3">
    <source>
        <dbReference type="ARBA" id="ARBA00022679"/>
    </source>
</evidence>
<feature type="domain" description="GST N-terminal" evidence="5">
    <location>
        <begin position="5"/>
        <end position="91"/>
    </location>
</feature>
<feature type="domain" description="GST C-terminal" evidence="6">
    <location>
        <begin position="97"/>
        <end position="241"/>
    </location>
</feature>
<dbReference type="Pfam" id="PF02798">
    <property type="entry name" value="GST_N"/>
    <property type="match status" value="1"/>
</dbReference>
<reference evidence="8" key="3">
    <citation type="submission" date="2017-01" db="EMBL/GenBank/DDBJ databases">
        <authorList>
            <person name="Mah S.A."/>
            <person name="Swanson W.J."/>
            <person name="Moy G.W."/>
            <person name="Vacquier V.D."/>
        </authorList>
    </citation>
    <scope>NUCLEOTIDE SEQUENCE [LARGE SCALE GENOMIC DNA]</scope>
    <source>
        <strain evidence="8">65</strain>
    </source>
</reference>
<protein>
    <recommendedName>
        <fullName evidence="2">glutathione transferase</fullName>
        <ecNumber evidence="2">2.5.1.18</ecNumber>
    </recommendedName>
</protein>
<dbReference type="SFLD" id="SFLDG00358">
    <property type="entry name" value="Main_(cytGST)"/>
    <property type="match status" value="1"/>
</dbReference>
<evidence type="ECO:0000256" key="1">
    <source>
        <dbReference type="ARBA" id="ARBA00007409"/>
    </source>
</evidence>
<dbReference type="InterPro" id="IPR004045">
    <property type="entry name" value="Glutathione_S-Trfase_N"/>
</dbReference>
<dbReference type="InterPro" id="IPR010987">
    <property type="entry name" value="Glutathione-S-Trfase_C-like"/>
</dbReference>
<sequence length="247" mass="28018">MSTSVPNITIHWLESSRAQRIVWLLEELGLDYKIKLYKRNDHKRAPDELKEIHPFGKSPLVELDYGAGNTKILAESGHIVNYLIKHFDHDGKFKPANEDDDEQIDYYIQMSEGSLQPPLTLLTIMEVGDSKAPFMVRSVVQKYNTQVRETFNFPEVVRILDKLEKDISAAGGSYFVGGKLSAADIMLVYPVAQICFNSKRCASAVDKKKYPNLVKWSENVLNSATFKKSVQKVEEQAKGKYDILSSK</sequence>
<dbReference type="OrthoDB" id="2098326at2759"/>
<dbReference type="GO" id="GO:0005737">
    <property type="term" value="C:cytoplasm"/>
    <property type="evidence" value="ECO:0007669"/>
    <property type="project" value="UniProtKB-ARBA"/>
</dbReference>
<evidence type="ECO:0000256" key="4">
    <source>
        <dbReference type="ARBA" id="ARBA00047960"/>
    </source>
</evidence>
<organism evidence="7">
    <name type="scientific">Cyberlindnera fabianii</name>
    <name type="common">Yeast</name>
    <name type="synonym">Hansenula fabianii</name>
    <dbReference type="NCBI Taxonomy" id="36022"/>
    <lineage>
        <taxon>Eukaryota</taxon>
        <taxon>Fungi</taxon>
        <taxon>Dikarya</taxon>
        <taxon>Ascomycota</taxon>
        <taxon>Saccharomycotina</taxon>
        <taxon>Saccharomycetes</taxon>
        <taxon>Phaffomycetales</taxon>
        <taxon>Phaffomycetaceae</taxon>
        <taxon>Cyberlindnera</taxon>
    </lineage>
</organism>
<dbReference type="CDD" id="cd03046">
    <property type="entry name" value="GST_N_GTT1_like"/>
    <property type="match status" value="1"/>
</dbReference>
<evidence type="ECO:0000313" key="8">
    <source>
        <dbReference type="EMBL" id="ONH65681.1"/>
    </source>
</evidence>
<dbReference type="SUPFAM" id="SSF47616">
    <property type="entry name" value="GST C-terminal domain-like"/>
    <property type="match status" value="1"/>
</dbReference>
<dbReference type="InterPro" id="IPR036249">
    <property type="entry name" value="Thioredoxin-like_sf"/>
</dbReference>
<dbReference type="Pfam" id="PF14497">
    <property type="entry name" value="GST_C_3"/>
    <property type="match status" value="1"/>
</dbReference>
<keyword evidence="3 8" id="KW-0808">Transferase</keyword>
<dbReference type="PROSITE" id="PS50405">
    <property type="entry name" value="GST_CTER"/>
    <property type="match status" value="1"/>
</dbReference>
<dbReference type="GO" id="GO:0004364">
    <property type="term" value="F:glutathione transferase activity"/>
    <property type="evidence" value="ECO:0007669"/>
    <property type="project" value="UniProtKB-EC"/>
</dbReference>
<dbReference type="EMBL" id="LK052888">
    <property type="protein sequence ID" value="CDR39272.1"/>
    <property type="molecule type" value="Genomic_DNA"/>
</dbReference>
<dbReference type="SUPFAM" id="SSF52833">
    <property type="entry name" value="Thioredoxin-like"/>
    <property type="match status" value="1"/>
</dbReference>
<dbReference type="OMA" id="WIHFAES"/>
<evidence type="ECO:0000256" key="2">
    <source>
        <dbReference type="ARBA" id="ARBA00012452"/>
    </source>
</evidence>
<dbReference type="PANTHER" id="PTHR44051:SF9">
    <property type="entry name" value="GLUTATHIONE S-TRANSFERASE 1"/>
    <property type="match status" value="1"/>
</dbReference>
<dbReference type="Proteomes" id="UP000189513">
    <property type="component" value="Unassembled WGS sequence"/>
</dbReference>
<dbReference type="SFLD" id="SFLDS00019">
    <property type="entry name" value="Glutathione_Transferase_(cytos"/>
    <property type="match status" value="1"/>
</dbReference>
<gene>
    <name evidence="8" type="ORF">BON22_4550</name>
    <name evidence="7" type="ORF">CYFA0S_03e01596g</name>
</gene>
<dbReference type="InterPro" id="IPR004046">
    <property type="entry name" value="GST_C"/>
</dbReference>
<reference evidence="9" key="2">
    <citation type="journal article" date="2017" name="Genome Announc.">
        <title>Genome sequences of Cyberlindnera fabianii 65, Pichia kudriavzevii 129, and Saccharomyces cerevisiae 131 isolated from fermented masau fruits in Zimbabwe.</title>
        <authorList>
            <person name="van Rijswijck I.M.H."/>
            <person name="Derks M.F.L."/>
            <person name="Abee T."/>
            <person name="de Ridder D."/>
            <person name="Smid E.J."/>
        </authorList>
    </citation>
    <scope>NUCLEOTIDE SEQUENCE [LARGE SCALE GENOMIC DNA]</scope>
    <source>
        <strain evidence="9">65</strain>
    </source>
</reference>
<dbReference type="Gene3D" id="1.20.1050.10">
    <property type="match status" value="1"/>
</dbReference>
<dbReference type="InterPro" id="IPR040079">
    <property type="entry name" value="Glutathione_S-Trfase"/>
</dbReference>
<dbReference type="GO" id="GO:0004602">
    <property type="term" value="F:glutathione peroxidase activity"/>
    <property type="evidence" value="ECO:0007669"/>
    <property type="project" value="UniProtKB-ARBA"/>
</dbReference>
<comment type="similarity">
    <text evidence="1">Belongs to the GST superfamily.</text>
</comment>
<accession>A0A061ANS8</accession>
<dbReference type="AlphaFoldDB" id="A0A061ANS8"/>
<reference evidence="7" key="1">
    <citation type="journal article" date="2014" name="Genome Announc.">
        <title>Genome sequence of the yeast Cyberlindnera fabianii (Hansenula fabianii).</title>
        <authorList>
            <person name="Freel K.C."/>
            <person name="Sarilar V."/>
            <person name="Neuveglise C."/>
            <person name="Devillers H."/>
            <person name="Friedrich A."/>
            <person name="Schacherer J."/>
        </authorList>
    </citation>
    <scope>NUCLEOTIDE SEQUENCE</scope>
    <source>
        <strain evidence="7">YJS4271</strain>
    </source>
</reference>
<keyword evidence="9" id="KW-1185">Reference proteome</keyword>
<evidence type="ECO:0000259" key="6">
    <source>
        <dbReference type="PROSITE" id="PS50405"/>
    </source>
</evidence>
<proteinExistence type="inferred from homology"/>
<comment type="catalytic activity">
    <reaction evidence="4">
        <text>RX + glutathione = an S-substituted glutathione + a halide anion + H(+)</text>
        <dbReference type="Rhea" id="RHEA:16437"/>
        <dbReference type="ChEBI" id="CHEBI:15378"/>
        <dbReference type="ChEBI" id="CHEBI:16042"/>
        <dbReference type="ChEBI" id="CHEBI:17792"/>
        <dbReference type="ChEBI" id="CHEBI:57925"/>
        <dbReference type="ChEBI" id="CHEBI:90779"/>
        <dbReference type="EC" id="2.5.1.18"/>
    </reaction>
</comment>
<dbReference type="Gene3D" id="3.40.30.10">
    <property type="entry name" value="Glutaredoxin"/>
    <property type="match status" value="1"/>
</dbReference>
<dbReference type="EMBL" id="MPUK01000010">
    <property type="protein sequence ID" value="ONH65681.1"/>
    <property type="molecule type" value="Genomic_DNA"/>
</dbReference>